<dbReference type="EMBL" id="DRMN01000331">
    <property type="protein sequence ID" value="HFB55271.1"/>
    <property type="molecule type" value="Genomic_DNA"/>
</dbReference>
<dbReference type="AlphaFoldDB" id="A0A7C3G0I5"/>
<evidence type="ECO:0000313" key="3">
    <source>
        <dbReference type="Proteomes" id="UP000886042"/>
    </source>
</evidence>
<dbReference type="InterPro" id="IPR018653">
    <property type="entry name" value="ScfR_C"/>
</dbReference>
<dbReference type="Proteomes" id="UP000886042">
    <property type="component" value="Unassembled WGS sequence"/>
</dbReference>
<comment type="caution">
    <text evidence="2">The sequence shown here is derived from an EMBL/GenBank/DDBJ whole genome shotgun (WGS) entry which is preliminary data.</text>
</comment>
<feature type="non-terminal residue" evidence="2">
    <location>
        <position position="1"/>
    </location>
</feature>
<gene>
    <name evidence="2" type="ORF">ENJ46_05045</name>
</gene>
<name>A0A7C3G0I5_9PROT</name>
<protein>
    <submittedName>
        <fullName evidence="2">XRE family transcriptional regulator</fullName>
    </submittedName>
</protein>
<dbReference type="Pfam" id="PF09856">
    <property type="entry name" value="ScfRs"/>
    <property type="match status" value="1"/>
</dbReference>
<evidence type="ECO:0000259" key="1">
    <source>
        <dbReference type="Pfam" id="PF09856"/>
    </source>
</evidence>
<sequence>HMIAIGLGCELKNAEKLVYAKGRLDGPIAPIGVNCYLCERPSCRQRAHAPINRKLKFDERSRDLSIFNFEN</sequence>
<evidence type="ECO:0000313" key="2">
    <source>
        <dbReference type="EMBL" id="HFB55271.1"/>
    </source>
</evidence>
<organism evidence="2 3">
    <name type="scientific">Hellea balneolensis</name>
    <dbReference type="NCBI Taxonomy" id="287478"/>
    <lineage>
        <taxon>Bacteria</taxon>
        <taxon>Pseudomonadati</taxon>
        <taxon>Pseudomonadota</taxon>
        <taxon>Alphaproteobacteria</taxon>
        <taxon>Maricaulales</taxon>
        <taxon>Robiginitomaculaceae</taxon>
        <taxon>Hellea</taxon>
    </lineage>
</organism>
<reference evidence="2" key="1">
    <citation type="journal article" date="2020" name="mSystems">
        <title>Genome- and Community-Level Interaction Insights into Carbon Utilization and Element Cycling Functions of Hydrothermarchaeota in Hydrothermal Sediment.</title>
        <authorList>
            <person name="Zhou Z."/>
            <person name="Liu Y."/>
            <person name="Xu W."/>
            <person name="Pan J."/>
            <person name="Luo Z.H."/>
            <person name="Li M."/>
        </authorList>
    </citation>
    <scope>NUCLEOTIDE SEQUENCE [LARGE SCALE GENOMIC DNA]</scope>
    <source>
        <strain evidence="2">HyVt-489</strain>
    </source>
</reference>
<accession>A0A7C3G0I5</accession>
<proteinExistence type="predicted"/>
<feature type="domain" description="Short-chain fatty acyl coenzyme A regulators C-terminal" evidence="1">
    <location>
        <begin position="2"/>
        <end position="67"/>
    </location>
</feature>